<keyword evidence="3" id="KW-1185">Reference proteome</keyword>
<reference evidence="3" key="1">
    <citation type="submission" date="2016-01" db="EMBL/GenBank/DDBJ databases">
        <authorList>
            <person name="Peeters Charlotte."/>
        </authorList>
    </citation>
    <scope>NUCLEOTIDE SEQUENCE [LARGE SCALE GENOMIC DNA]</scope>
</reference>
<protein>
    <submittedName>
        <fullName evidence="2">Uncharacterized protein</fullName>
    </submittedName>
</protein>
<feature type="region of interest" description="Disordered" evidence="1">
    <location>
        <begin position="1"/>
        <end position="47"/>
    </location>
</feature>
<organism evidence="2 3">
    <name type="scientific">Caballeronia temeraria</name>
    <dbReference type="NCBI Taxonomy" id="1777137"/>
    <lineage>
        <taxon>Bacteria</taxon>
        <taxon>Pseudomonadati</taxon>
        <taxon>Pseudomonadota</taxon>
        <taxon>Betaproteobacteria</taxon>
        <taxon>Burkholderiales</taxon>
        <taxon>Burkholderiaceae</taxon>
        <taxon>Caballeronia</taxon>
    </lineage>
</organism>
<accession>A0A158DYP7</accession>
<evidence type="ECO:0000313" key="3">
    <source>
        <dbReference type="Proteomes" id="UP000054624"/>
    </source>
</evidence>
<dbReference type="Proteomes" id="UP000054624">
    <property type="component" value="Unassembled WGS sequence"/>
</dbReference>
<evidence type="ECO:0000256" key="1">
    <source>
        <dbReference type="SAM" id="MobiDB-lite"/>
    </source>
</evidence>
<feature type="compositionally biased region" description="Polar residues" evidence="1">
    <location>
        <begin position="1"/>
        <end position="15"/>
    </location>
</feature>
<name>A0A158DYP7_9BURK</name>
<dbReference type="AlphaFoldDB" id="A0A158DYP7"/>
<sequence length="196" mass="21863">MLMSSKSQAPLQQPESSCSSTSPRCRSKIAPQGRYSLGRGNGSPERTKRFHRMSIQHCRRYATSHVPSNGSCVIRAAVAKLLEQAGLSHRTLDAATRSFYCFEPCADYAAKRPLEAILRAGQHAPARSEGSRGRYLRERRAHDCDARPRAFTRWRARYGHSGATRCRQHSTVFVGNAIRLVLGTQCAAHKHLCCPR</sequence>
<proteinExistence type="predicted"/>
<gene>
    <name evidence="2" type="ORF">AWB76_07782</name>
</gene>
<evidence type="ECO:0000313" key="2">
    <source>
        <dbReference type="EMBL" id="SAK99771.1"/>
    </source>
</evidence>
<dbReference type="EMBL" id="FCOI02000074">
    <property type="protein sequence ID" value="SAK99771.1"/>
    <property type="molecule type" value="Genomic_DNA"/>
</dbReference>